<evidence type="ECO:0000313" key="1">
    <source>
        <dbReference type="EMBL" id="SOS38240.1"/>
    </source>
</evidence>
<protein>
    <submittedName>
        <fullName evidence="1">Uncharacterized protein</fullName>
    </submittedName>
</protein>
<proteinExistence type="predicted"/>
<gene>
    <name evidence="1" type="ORF">CFBP3840_01176</name>
</gene>
<evidence type="ECO:0000313" key="2">
    <source>
        <dbReference type="Proteomes" id="UP000238095"/>
    </source>
</evidence>
<organism evidence="1 2">
    <name type="scientific">Pseudomonas syringae</name>
    <dbReference type="NCBI Taxonomy" id="317"/>
    <lineage>
        <taxon>Bacteria</taxon>
        <taxon>Pseudomonadati</taxon>
        <taxon>Pseudomonadota</taxon>
        <taxon>Gammaproteobacteria</taxon>
        <taxon>Pseudomonadales</taxon>
        <taxon>Pseudomonadaceae</taxon>
        <taxon>Pseudomonas</taxon>
    </lineage>
</organism>
<dbReference type="Proteomes" id="UP000238095">
    <property type="component" value="Chromosome 1"/>
</dbReference>
<name>A0A2K4WQQ2_PSESX</name>
<dbReference type="EMBL" id="LT963409">
    <property type="protein sequence ID" value="SOS38240.1"/>
    <property type="molecule type" value="Genomic_DNA"/>
</dbReference>
<accession>A0A2K4WQQ2</accession>
<sequence length="150" mass="16435">MVSAHNLASVCEFTSQLSGTLQILYASAPQVVVYSSAMMPIYSGCTKSVAVPFHGLPPDLAEYATVIFTDCHLLTLSDFLVALRNVPATTRFVLIDTRPAMAEQPAHFLDALKIYYPVITLDVLNHAVPAIPAPNVERCDEEQVFNVYYA</sequence>
<dbReference type="AlphaFoldDB" id="A0A2K4WQQ2"/>
<reference evidence="1 2" key="1">
    <citation type="submission" date="2017-11" db="EMBL/GenBank/DDBJ databases">
        <authorList>
            <person name="Han C.G."/>
        </authorList>
    </citation>
    <scope>NUCLEOTIDE SEQUENCE [LARGE SCALE GENOMIC DNA]</scope>
    <source>
        <strain evidence="1">CFBP3840</strain>
    </source>
</reference>